<dbReference type="EMBL" id="CP163444">
    <property type="protein sequence ID" value="XDQ70678.1"/>
    <property type="molecule type" value="Genomic_DNA"/>
</dbReference>
<proteinExistence type="predicted"/>
<dbReference type="RefSeq" id="WP_369143409.1">
    <property type="nucleotide sequence ID" value="NZ_CP163444.1"/>
</dbReference>
<name>A0AB39STP7_9ACTN</name>
<gene>
    <name evidence="1" type="ORF">AB5J54_09180</name>
</gene>
<accession>A0AB39STP7</accession>
<dbReference type="AlphaFoldDB" id="A0AB39STP7"/>
<reference evidence="1" key="1">
    <citation type="submission" date="2024-07" db="EMBL/GenBank/DDBJ databases">
        <authorList>
            <person name="Yu S.T."/>
        </authorList>
    </citation>
    <scope>NUCLEOTIDE SEQUENCE</scope>
    <source>
        <strain evidence="1">R44</strain>
    </source>
</reference>
<organism evidence="1">
    <name type="scientific">Streptomyces sp. R44</name>
    <dbReference type="NCBI Taxonomy" id="3238633"/>
    <lineage>
        <taxon>Bacteria</taxon>
        <taxon>Bacillati</taxon>
        <taxon>Actinomycetota</taxon>
        <taxon>Actinomycetes</taxon>
        <taxon>Kitasatosporales</taxon>
        <taxon>Streptomycetaceae</taxon>
        <taxon>Streptomyces</taxon>
    </lineage>
</organism>
<evidence type="ECO:0000313" key="1">
    <source>
        <dbReference type="EMBL" id="XDQ70678.1"/>
    </source>
</evidence>
<protein>
    <submittedName>
        <fullName evidence="1">Uncharacterized protein</fullName>
    </submittedName>
</protein>
<sequence>MTDGTPVFPEGLRALPRSWGHWPDEETPERWALVRGVLEAGLPPARLDAPEPRSYLDLKFFSDDEVPPDDWFCHEILREKVKDLPRLTVGQLAEVEAACVADGLDTTDFREGRWAWRIAGFVVEPALYWCGIADDLDALDPWFPELAALYIRRRMAVEQAGLALVAVRALPSARAALVSLAEDVSLDEEARDAIRGALREDAAGS</sequence>